<dbReference type="Pfam" id="PF00753">
    <property type="entry name" value="Lactamase_B"/>
    <property type="match status" value="1"/>
</dbReference>
<reference evidence="2" key="2">
    <citation type="journal article" date="2023" name="IMA Fungus">
        <title>Comparative genomic study of the Penicillium genus elucidates a diverse pangenome and 15 lateral gene transfer events.</title>
        <authorList>
            <person name="Petersen C."/>
            <person name="Sorensen T."/>
            <person name="Nielsen M.R."/>
            <person name="Sondergaard T.E."/>
            <person name="Sorensen J.L."/>
            <person name="Fitzpatrick D.A."/>
            <person name="Frisvad J.C."/>
            <person name="Nielsen K.L."/>
        </authorList>
    </citation>
    <scope>NUCLEOTIDE SEQUENCE</scope>
    <source>
        <strain evidence="2">IBT 29677</strain>
    </source>
</reference>
<dbReference type="RefSeq" id="XP_056488347.1">
    <property type="nucleotide sequence ID" value="XM_056632796.1"/>
</dbReference>
<dbReference type="InterPro" id="IPR001279">
    <property type="entry name" value="Metallo-B-lactamas"/>
</dbReference>
<evidence type="ECO:0000313" key="3">
    <source>
        <dbReference type="Proteomes" id="UP001147747"/>
    </source>
</evidence>
<gene>
    <name evidence="2" type="ORF">N7509_008159</name>
</gene>
<dbReference type="AlphaFoldDB" id="A0A9W9W0D3"/>
<feature type="domain" description="Metallo-beta-lactamase" evidence="1">
    <location>
        <begin position="31"/>
        <end position="223"/>
    </location>
</feature>
<dbReference type="Gene3D" id="3.60.15.10">
    <property type="entry name" value="Ribonuclease Z/Hydroxyacylglutathione hydrolase-like"/>
    <property type="match status" value="1"/>
</dbReference>
<dbReference type="EMBL" id="JAPZBU010000008">
    <property type="protein sequence ID" value="KAJ5392669.1"/>
    <property type="molecule type" value="Genomic_DNA"/>
</dbReference>
<evidence type="ECO:0000313" key="2">
    <source>
        <dbReference type="EMBL" id="KAJ5392669.1"/>
    </source>
</evidence>
<dbReference type="SUPFAM" id="SSF56281">
    <property type="entry name" value="Metallo-hydrolase/oxidoreductase"/>
    <property type="match status" value="1"/>
</dbReference>
<protein>
    <recommendedName>
        <fullName evidence="1">Metallo-beta-lactamase domain-containing protein</fullName>
    </recommendedName>
</protein>
<dbReference type="OrthoDB" id="536211at2759"/>
<evidence type="ECO:0000259" key="1">
    <source>
        <dbReference type="SMART" id="SM00849"/>
    </source>
</evidence>
<proteinExistence type="predicted"/>
<dbReference type="PANTHER" id="PTHR42951">
    <property type="entry name" value="METALLO-BETA-LACTAMASE DOMAIN-CONTAINING"/>
    <property type="match status" value="1"/>
</dbReference>
<comment type="caution">
    <text evidence="2">The sequence shown here is derived from an EMBL/GenBank/DDBJ whole genome shotgun (WGS) entry which is preliminary data.</text>
</comment>
<dbReference type="InterPro" id="IPR036866">
    <property type="entry name" value="RibonucZ/Hydroxyglut_hydro"/>
</dbReference>
<reference evidence="2" key="1">
    <citation type="submission" date="2022-12" db="EMBL/GenBank/DDBJ databases">
        <authorList>
            <person name="Petersen C."/>
        </authorList>
    </citation>
    <scope>NUCLEOTIDE SEQUENCE</scope>
    <source>
        <strain evidence="2">IBT 29677</strain>
    </source>
</reference>
<dbReference type="SMART" id="SM00849">
    <property type="entry name" value="Lactamase_B"/>
    <property type="match status" value="1"/>
</dbReference>
<dbReference type="InterPro" id="IPR050855">
    <property type="entry name" value="NDM-1-like"/>
</dbReference>
<organism evidence="2 3">
    <name type="scientific">Penicillium cosmopolitanum</name>
    <dbReference type="NCBI Taxonomy" id="1131564"/>
    <lineage>
        <taxon>Eukaryota</taxon>
        <taxon>Fungi</taxon>
        <taxon>Dikarya</taxon>
        <taxon>Ascomycota</taxon>
        <taxon>Pezizomycotina</taxon>
        <taxon>Eurotiomycetes</taxon>
        <taxon>Eurotiomycetidae</taxon>
        <taxon>Eurotiales</taxon>
        <taxon>Aspergillaceae</taxon>
        <taxon>Penicillium</taxon>
    </lineage>
</organism>
<dbReference type="PANTHER" id="PTHR42951:SF14">
    <property type="entry name" value="METALLO-BETA-LACTAMASE SUPERFAMILY PROTEIN"/>
    <property type="match status" value="1"/>
</dbReference>
<dbReference type="CDD" id="cd07739">
    <property type="entry name" value="metallo-hydrolase-like_MBL-fold"/>
    <property type="match status" value="1"/>
</dbReference>
<sequence>MSDSLQVDVYVAPVIPAVTGHQDPAKTMWSPICCTLIQGPTSAVLVDTPTTTELAKGLAEWVKRTACGKKLRYIYTTHAHGDHFFGNPVIVEEFPGVECVATSFVVNGIKNDQLSEERLARWNRLFPNKQISENQIVPNALPPNGEFSIDGYSLFGVDVAHSDTQFSSFLHVPSLELVVAGDIVYGECFQHLGEANTTDKRKKWLDALDQIASLKPSIVVPGHKRSSQSDGPYLIDATRQYILAFERYLEKFEDADKVEEAMKFLYPNRWNDFILDFSAKMSVEQHLLTKTKATTSMI</sequence>
<dbReference type="GeneID" id="81371776"/>
<dbReference type="Proteomes" id="UP001147747">
    <property type="component" value="Unassembled WGS sequence"/>
</dbReference>
<keyword evidence="3" id="KW-1185">Reference proteome</keyword>
<name>A0A9W9W0D3_9EURO</name>
<accession>A0A9W9W0D3</accession>